<keyword evidence="2" id="KW-1185">Reference proteome</keyword>
<dbReference type="KEGG" id="pkc:PKB_5582"/>
<evidence type="ECO:0000313" key="1">
    <source>
        <dbReference type="EMBL" id="CDF86892.1"/>
    </source>
</evidence>
<dbReference type="eggNOG" id="ENOG5033F44">
    <property type="taxonomic scope" value="Bacteria"/>
</dbReference>
<evidence type="ECO:0000313" key="2">
    <source>
        <dbReference type="Proteomes" id="UP000025241"/>
    </source>
</evidence>
<dbReference type="Proteomes" id="UP000025241">
    <property type="component" value="Chromosome I"/>
</dbReference>
<protein>
    <recommendedName>
        <fullName evidence="3">DUF2059 domain-containing protein</fullName>
    </recommendedName>
</protein>
<evidence type="ECO:0008006" key="3">
    <source>
        <dbReference type="Google" id="ProtNLM"/>
    </source>
</evidence>
<dbReference type="EMBL" id="HG322950">
    <property type="protein sequence ID" value="CDF86892.1"/>
    <property type="molecule type" value="Genomic_DNA"/>
</dbReference>
<sequence>MQTIAAAMDRTARRTPELRALLALALLMLGLPVLADDYLRLYQAAGWPEQRAHFNDALHAAQQRYKASLPQALYQALVDNSNQRFAPDQIDARALAGLRSNLADSAPALAFFESPLGHKVSAAETLATRHDQLAQYANGLPRQQASAQRQQLIQRLSQALPAREAGAEVSLALAGVAADSLSQMLPGLLGQGNGMLEGQRQNLMQQIGADLDNTLLYVYRSLSDAELQQFADFAESPAGRAYYQAALAGVRAGLAAAPANP</sequence>
<organism evidence="1 2">
    <name type="scientific">Pseudomonas knackmussii (strain DSM 6978 / CCUG 54928 / LMG 23759 / B13)</name>
    <dbReference type="NCBI Taxonomy" id="1301098"/>
    <lineage>
        <taxon>Bacteria</taxon>
        <taxon>Pseudomonadati</taxon>
        <taxon>Pseudomonadota</taxon>
        <taxon>Gammaproteobacteria</taxon>
        <taxon>Pseudomonadales</taxon>
        <taxon>Pseudomonadaceae</taxon>
        <taxon>Pseudomonas</taxon>
    </lineage>
</organism>
<accession>A0A024HQK5</accession>
<name>A0A024HQK5_PSEKB</name>
<reference evidence="1 2" key="2">
    <citation type="submission" date="2014-05" db="EMBL/GenBank/DDBJ databases">
        <title>Genome sequence of the 3-chlorobenzoate degrading bacterium Pseudomonas knackmussii B13 shows multiple evidence for horizontal gene transfer.</title>
        <authorList>
            <person name="Miyazaki R."/>
            <person name="Bertelli C."/>
            <person name="Falquet L."/>
            <person name="Robinson-Rechavi M."/>
            <person name="Gharib W."/>
            <person name="Roy S."/>
            <person name="Van der Meer J.R."/>
        </authorList>
    </citation>
    <scope>NUCLEOTIDE SEQUENCE [LARGE SCALE GENOMIC DNA]</scope>
    <source>
        <strain evidence="1 2">B13</strain>
    </source>
</reference>
<dbReference type="PATRIC" id="fig|1301098.3.peg.5563"/>
<dbReference type="AlphaFoldDB" id="A0A024HQK5"/>
<reference evidence="1 2" key="1">
    <citation type="submission" date="2013-03" db="EMBL/GenBank/DDBJ databases">
        <authorList>
            <person name="Linke B."/>
        </authorList>
    </citation>
    <scope>NUCLEOTIDE SEQUENCE [LARGE SCALE GENOMIC DNA]</scope>
    <source>
        <strain evidence="1 2">B13</strain>
    </source>
</reference>
<dbReference type="HOGENOM" id="CLU_068447_0_0_6"/>
<proteinExistence type="predicted"/>
<gene>
    <name evidence="1" type="ORF">PKB_5582</name>
</gene>